<proteinExistence type="predicted"/>
<reference evidence="2 3" key="1">
    <citation type="submission" date="2023-03" db="EMBL/GenBank/DDBJ databases">
        <title>High recombination rates correlate with genetic variation in Cardiocondyla obscurior ants.</title>
        <authorList>
            <person name="Errbii M."/>
        </authorList>
    </citation>
    <scope>NUCLEOTIDE SEQUENCE [LARGE SCALE GENOMIC DNA]</scope>
    <source>
        <strain evidence="2">Alpha-2009</strain>
        <tissue evidence="2">Whole body</tissue>
    </source>
</reference>
<feature type="signal peptide" evidence="1">
    <location>
        <begin position="1"/>
        <end position="21"/>
    </location>
</feature>
<name>A0AAW2EWV8_9HYME</name>
<gene>
    <name evidence="2" type="ORF">PUN28_015471</name>
</gene>
<dbReference type="AlphaFoldDB" id="A0AAW2EWV8"/>
<dbReference type="PANTHER" id="PTHR37685">
    <property type="entry name" value="GEO11136P1-RELATED"/>
    <property type="match status" value="1"/>
</dbReference>
<dbReference type="PANTHER" id="PTHR37685:SF1">
    <property type="entry name" value="GEO11136P1-RELATED"/>
    <property type="match status" value="1"/>
</dbReference>
<feature type="chain" id="PRO_5043912541" description="Salivary secreted peptide" evidence="1">
    <location>
        <begin position="22"/>
        <end position="132"/>
    </location>
</feature>
<keyword evidence="1" id="KW-0732">Signal</keyword>
<keyword evidence="3" id="KW-1185">Reference proteome</keyword>
<evidence type="ECO:0008006" key="4">
    <source>
        <dbReference type="Google" id="ProtNLM"/>
    </source>
</evidence>
<accession>A0AAW2EWV8</accession>
<dbReference type="InterPro" id="IPR031734">
    <property type="entry name" value="MBF2"/>
</dbReference>
<dbReference type="Pfam" id="PF15868">
    <property type="entry name" value="MBF2"/>
    <property type="match status" value="1"/>
</dbReference>
<protein>
    <recommendedName>
        <fullName evidence="4">Salivary secreted peptide</fullName>
    </recommendedName>
</protein>
<evidence type="ECO:0000256" key="1">
    <source>
        <dbReference type="SAM" id="SignalP"/>
    </source>
</evidence>
<dbReference type="Proteomes" id="UP001430953">
    <property type="component" value="Unassembled WGS sequence"/>
</dbReference>
<dbReference type="EMBL" id="JADYXP020000017">
    <property type="protein sequence ID" value="KAL0106969.1"/>
    <property type="molecule type" value="Genomic_DNA"/>
</dbReference>
<evidence type="ECO:0000313" key="3">
    <source>
        <dbReference type="Proteomes" id="UP001430953"/>
    </source>
</evidence>
<evidence type="ECO:0000313" key="2">
    <source>
        <dbReference type="EMBL" id="KAL0106969.1"/>
    </source>
</evidence>
<sequence>MAYKYVIGLAVLVAALLTVNTVPLSNGAVSSYAPANNSHHMVVGYRMPGDRLILRENIIKSSKWMQIVTVEKTYNCSQWERFTMIQALDQKTNGNGAYPSILYGGPGHNNVTIKLKSQRGHGINFIVQLYAR</sequence>
<comment type="caution">
    <text evidence="2">The sequence shown here is derived from an EMBL/GenBank/DDBJ whole genome shotgun (WGS) entry which is preliminary data.</text>
</comment>
<organism evidence="2 3">
    <name type="scientific">Cardiocondyla obscurior</name>
    <dbReference type="NCBI Taxonomy" id="286306"/>
    <lineage>
        <taxon>Eukaryota</taxon>
        <taxon>Metazoa</taxon>
        <taxon>Ecdysozoa</taxon>
        <taxon>Arthropoda</taxon>
        <taxon>Hexapoda</taxon>
        <taxon>Insecta</taxon>
        <taxon>Pterygota</taxon>
        <taxon>Neoptera</taxon>
        <taxon>Endopterygota</taxon>
        <taxon>Hymenoptera</taxon>
        <taxon>Apocrita</taxon>
        <taxon>Aculeata</taxon>
        <taxon>Formicoidea</taxon>
        <taxon>Formicidae</taxon>
        <taxon>Myrmicinae</taxon>
        <taxon>Cardiocondyla</taxon>
    </lineage>
</organism>